<organism evidence="2">
    <name type="scientific">Solanum chacoense</name>
    <name type="common">Chaco potato</name>
    <dbReference type="NCBI Taxonomy" id="4108"/>
    <lineage>
        <taxon>Eukaryota</taxon>
        <taxon>Viridiplantae</taxon>
        <taxon>Streptophyta</taxon>
        <taxon>Embryophyta</taxon>
        <taxon>Tracheophyta</taxon>
        <taxon>Spermatophyta</taxon>
        <taxon>Magnoliopsida</taxon>
        <taxon>eudicotyledons</taxon>
        <taxon>Gunneridae</taxon>
        <taxon>Pentapetalae</taxon>
        <taxon>asterids</taxon>
        <taxon>lamiids</taxon>
        <taxon>Solanales</taxon>
        <taxon>Solanaceae</taxon>
        <taxon>Solanoideae</taxon>
        <taxon>Solaneae</taxon>
        <taxon>Solanum</taxon>
    </lineage>
</organism>
<feature type="coiled-coil region" evidence="1">
    <location>
        <begin position="187"/>
        <end position="291"/>
    </location>
</feature>
<dbReference type="EMBL" id="GEDG01004207">
    <property type="protein sequence ID" value="JAP34214.1"/>
    <property type="molecule type" value="Transcribed_RNA"/>
</dbReference>
<dbReference type="PANTHER" id="PTHR47357:SF1">
    <property type="entry name" value="SPINDLE POLE BODY COMPONENT 110"/>
    <property type="match status" value="1"/>
</dbReference>
<reference evidence="2" key="1">
    <citation type="submission" date="2015-12" db="EMBL/GenBank/DDBJ databases">
        <title>Gene expression during late stages of embryo sac development: a critical building block for successful pollen-pistil interactions.</title>
        <authorList>
            <person name="Liu Y."/>
            <person name="Joly V."/>
            <person name="Sabar M."/>
            <person name="Matton D.P."/>
        </authorList>
    </citation>
    <scope>NUCLEOTIDE SEQUENCE</scope>
</reference>
<evidence type="ECO:0000313" key="2">
    <source>
        <dbReference type="EMBL" id="JAP34214.1"/>
    </source>
</evidence>
<sequence length="329" mass="38722">MKLKEHEEAFGKLGEEHKQLDGMLQEYKESLKLAEMKIEEMTEEYQKNLENKDQKIDELDDKIEDLKRDLEMKGDEISTLVENVRNTEVKLRLTNQKLRVTEQLLTEKEGDHQKKEEKLLQHQKLLEERIATLSGVITVYKETQAKIKADLSNKVNDTLTQMDTFNMKFEEDTGHLESRIYEILNELKVALNLIKETGEEKKQLKKEVDTLVQQLKDEKECALVLKEKVEELEFAGKNEVTQRGSLTETIHQLEQKIATLHKTLVEKDEKMGEYERKMNDKEKGMLDLSEEKREAIRQLCIWIDYHQSRYDDLIERISTKTKGKRQVTA</sequence>
<name>A0A0V0IQH0_SOLCH</name>
<dbReference type="GO" id="GO:0005856">
    <property type="term" value="C:cytoskeleton"/>
    <property type="evidence" value="ECO:0007669"/>
    <property type="project" value="TreeGrafter"/>
</dbReference>
<feature type="coiled-coil region" evidence="1">
    <location>
        <begin position="17"/>
        <end position="83"/>
    </location>
</feature>
<dbReference type="PANTHER" id="PTHR47357">
    <property type="entry name" value="COP1-INTERACTIVE PROTEIN 1"/>
    <property type="match status" value="1"/>
</dbReference>
<proteinExistence type="predicted"/>
<protein>
    <submittedName>
        <fullName evidence="2">Putative ovule protein</fullName>
    </submittedName>
</protein>
<evidence type="ECO:0000256" key="1">
    <source>
        <dbReference type="SAM" id="Coils"/>
    </source>
</evidence>
<keyword evidence="1" id="KW-0175">Coiled coil</keyword>
<dbReference type="GO" id="GO:0005200">
    <property type="term" value="F:structural constituent of cytoskeleton"/>
    <property type="evidence" value="ECO:0007669"/>
    <property type="project" value="TreeGrafter"/>
</dbReference>
<accession>A0A0V0IQH0</accession>
<dbReference type="AlphaFoldDB" id="A0A0V0IQH0"/>